<evidence type="ECO:0000256" key="5">
    <source>
        <dbReference type="ARBA" id="ARBA00023136"/>
    </source>
</evidence>
<dbReference type="PANTHER" id="PTHR31548">
    <property type="entry name" value="CLARIN"/>
    <property type="match status" value="1"/>
</dbReference>
<keyword evidence="3 6" id="KW-0812">Transmembrane</keyword>
<dbReference type="PANTHER" id="PTHR31548:SF1">
    <property type="entry name" value="LD47387P"/>
    <property type="match status" value="1"/>
</dbReference>
<proteinExistence type="inferred from homology"/>
<keyword evidence="8" id="KW-1185">Reference proteome</keyword>
<feature type="transmembrane region" description="Helical" evidence="6">
    <location>
        <begin position="171"/>
        <end position="193"/>
    </location>
</feature>
<protein>
    <submittedName>
        <fullName evidence="7">Protein cornichon-like 4</fullName>
    </submittedName>
</protein>
<feature type="transmembrane region" description="Helical" evidence="6">
    <location>
        <begin position="276"/>
        <end position="298"/>
    </location>
</feature>
<gene>
    <name evidence="7" type="primary">cnih4</name>
    <name evidence="7" type="ORF">GZH46_01873</name>
</gene>
<evidence type="ECO:0000256" key="4">
    <source>
        <dbReference type="ARBA" id="ARBA00022989"/>
    </source>
</evidence>
<feature type="non-terminal residue" evidence="7">
    <location>
        <position position="1"/>
    </location>
</feature>
<sequence length="300" mass="34377">VTQKWIVSKPIRILRINGSDSFNLTGELQSLSQSYDGGIAKFHGEVNFGLFRGLKILNYGFGNRVSEFTANSESNPINFALWITTISSIALSILFAFIGAISALINFAKAPRKCLIGPLSLIVWNASIALLLLTTLIYWMVEYFSRLQRNVLTQDEIYNGWTSDGRSQFGFSYHLMAIALVISLLITLSDLEFDYINPRQCCSNLNNMVVPEIMAFGVLIFLHLVTMSWLLLLINVPMLAWICYKYYTIPRGHLGLYDPVEIYNRKNMSRFTRQHLIKMVFHIGHFVIYMYMMIYSIITM</sequence>
<evidence type="ECO:0000256" key="6">
    <source>
        <dbReference type="SAM" id="Phobius"/>
    </source>
</evidence>
<feature type="transmembrane region" description="Helical" evidence="6">
    <location>
        <begin position="79"/>
        <end position="107"/>
    </location>
</feature>
<accession>A0ABQ7S874</accession>
<keyword evidence="5 6" id="KW-0472">Membrane</keyword>
<reference evidence="7 8" key="1">
    <citation type="submission" date="2020-10" db="EMBL/GenBank/DDBJ databases">
        <authorList>
            <person name="Klimov P.B."/>
            <person name="Dyachkov S.M."/>
            <person name="Chetverikov P.E."/>
        </authorList>
    </citation>
    <scope>NUCLEOTIDE SEQUENCE [LARGE SCALE GENOMIC DNA]</scope>
    <source>
        <strain evidence="7">BMOC 18-1129-001#AD2665</strain>
        <tissue evidence="7">Entire mites</tissue>
    </source>
</reference>
<comment type="subcellular location">
    <subcellularLocation>
        <location evidence="1">Membrane</location>
        <topology evidence="1">Multi-pass membrane protein</topology>
    </subcellularLocation>
</comment>
<comment type="similarity">
    <text evidence="2">Belongs to the clarin family.</text>
</comment>
<dbReference type="Pfam" id="PF03311">
    <property type="entry name" value="Cornichon"/>
    <property type="match status" value="1"/>
</dbReference>
<comment type="caution">
    <text evidence="7">The sequence shown here is derived from an EMBL/GenBank/DDBJ whole genome shotgun (WGS) entry which is preliminary data.</text>
</comment>
<evidence type="ECO:0000256" key="1">
    <source>
        <dbReference type="ARBA" id="ARBA00004141"/>
    </source>
</evidence>
<evidence type="ECO:0000313" key="8">
    <source>
        <dbReference type="Proteomes" id="UP000825002"/>
    </source>
</evidence>
<evidence type="ECO:0000313" key="7">
    <source>
        <dbReference type="EMBL" id="KAG9509603.1"/>
    </source>
</evidence>
<dbReference type="EMBL" id="JAIFTH010000404">
    <property type="protein sequence ID" value="KAG9509603.1"/>
    <property type="molecule type" value="Genomic_DNA"/>
</dbReference>
<keyword evidence="4 6" id="KW-1133">Transmembrane helix</keyword>
<dbReference type="InterPro" id="IPR003377">
    <property type="entry name" value="Cornichon"/>
</dbReference>
<dbReference type="InterPro" id="IPR026748">
    <property type="entry name" value="Clarin"/>
</dbReference>
<dbReference type="Proteomes" id="UP000825002">
    <property type="component" value="Unassembled WGS sequence"/>
</dbReference>
<feature type="transmembrane region" description="Helical" evidence="6">
    <location>
        <begin position="119"/>
        <end position="141"/>
    </location>
</feature>
<dbReference type="SMART" id="SM01398">
    <property type="entry name" value="Cornichon"/>
    <property type="match status" value="1"/>
</dbReference>
<evidence type="ECO:0000256" key="3">
    <source>
        <dbReference type="ARBA" id="ARBA00022692"/>
    </source>
</evidence>
<name>A0ABQ7S874_9ACAR</name>
<dbReference type="Pfam" id="PF25807">
    <property type="entry name" value="Clarin-2"/>
    <property type="match status" value="1"/>
</dbReference>
<evidence type="ECO:0000256" key="2">
    <source>
        <dbReference type="ARBA" id="ARBA00005787"/>
    </source>
</evidence>
<organism evidence="7 8">
    <name type="scientific">Fragariocoptes setiger</name>
    <dbReference type="NCBI Taxonomy" id="1670756"/>
    <lineage>
        <taxon>Eukaryota</taxon>
        <taxon>Metazoa</taxon>
        <taxon>Ecdysozoa</taxon>
        <taxon>Arthropoda</taxon>
        <taxon>Chelicerata</taxon>
        <taxon>Arachnida</taxon>
        <taxon>Acari</taxon>
        <taxon>Acariformes</taxon>
        <taxon>Trombidiformes</taxon>
        <taxon>Prostigmata</taxon>
        <taxon>Eupodina</taxon>
        <taxon>Eriophyoidea</taxon>
        <taxon>Phytoptidae</taxon>
        <taxon>Fragariocoptes</taxon>
    </lineage>
</organism>